<feature type="compositionally biased region" description="Polar residues" evidence="1">
    <location>
        <begin position="138"/>
        <end position="147"/>
    </location>
</feature>
<evidence type="ECO:0000256" key="1">
    <source>
        <dbReference type="SAM" id="MobiDB-lite"/>
    </source>
</evidence>
<gene>
    <name evidence="2" type="ORF">LVJ82_10805</name>
</gene>
<sequence>MALLTKEQLLAKGKISPVLVNIKFPNGEETDVYMLDGRSGFAACAEMKFIQEIGAYTDDYQFINNQANVNQVMAFSMIQYLCNEQGEPLFKREELDGLLELPVEILTTFGVAIHKQHTIERYKKIEASEDTKSDEQNTTKQQDTANA</sequence>
<keyword evidence="3" id="KW-1185">Reference proteome</keyword>
<proteinExistence type="predicted"/>
<evidence type="ECO:0000313" key="2">
    <source>
        <dbReference type="EMBL" id="UOO87982.1"/>
    </source>
</evidence>
<protein>
    <recommendedName>
        <fullName evidence="4">Phage protein</fullName>
    </recommendedName>
</protein>
<name>A0ABY4DWT9_9NEIS</name>
<evidence type="ECO:0000313" key="3">
    <source>
        <dbReference type="Proteomes" id="UP000832011"/>
    </source>
</evidence>
<dbReference type="Proteomes" id="UP000832011">
    <property type="component" value="Chromosome"/>
</dbReference>
<dbReference type="RefSeq" id="WP_058356579.1">
    <property type="nucleotide sequence ID" value="NZ_CABKVG010000009.1"/>
</dbReference>
<reference evidence="2 3" key="1">
    <citation type="journal article" date="2022" name="Res Sq">
        <title>Evolution of multicellular longitudinally dividing oral cavity symbionts (Neisseriaceae).</title>
        <authorList>
            <person name="Nyongesa S."/>
            <person name="Weber P."/>
            <person name="Bernet E."/>
            <person name="Pullido F."/>
            <person name="Nieckarz M."/>
            <person name="Delaby M."/>
            <person name="Nieves C."/>
            <person name="Viehboeck T."/>
            <person name="Krause N."/>
            <person name="Rivera-Millot A."/>
            <person name="Nakamura A."/>
            <person name="Vischer N."/>
            <person name="VanNieuwenhze M."/>
            <person name="Brun Y."/>
            <person name="Cava F."/>
            <person name="Bulgheresi S."/>
            <person name="Veyrier F."/>
        </authorList>
    </citation>
    <scope>NUCLEOTIDE SEQUENCE [LARGE SCALE GENOMIC DNA]</scope>
    <source>
        <strain evidence="2 3">SN4</strain>
    </source>
</reference>
<organism evidence="2 3">
    <name type="scientific">Vitreoscilla massiliensis</name>
    <dbReference type="NCBI Taxonomy" id="1689272"/>
    <lineage>
        <taxon>Bacteria</taxon>
        <taxon>Pseudomonadati</taxon>
        <taxon>Pseudomonadota</taxon>
        <taxon>Betaproteobacteria</taxon>
        <taxon>Neisseriales</taxon>
        <taxon>Neisseriaceae</taxon>
        <taxon>Vitreoscilla</taxon>
    </lineage>
</organism>
<feature type="region of interest" description="Disordered" evidence="1">
    <location>
        <begin position="125"/>
        <end position="147"/>
    </location>
</feature>
<dbReference type="EMBL" id="CP091511">
    <property type="protein sequence ID" value="UOO87982.1"/>
    <property type="molecule type" value="Genomic_DNA"/>
</dbReference>
<evidence type="ECO:0008006" key="4">
    <source>
        <dbReference type="Google" id="ProtNLM"/>
    </source>
</evidence>
<accession>A0ABY4DWT9</accession>
<feature type="compositionally biased region" description="Basic and acidic residues" evidence="1">
    <location>
        <begin position="125"/>
        <end position="137"/>
    </location>
</feature>